<dbReference type="AlphaFoldDB" id="A0AA37MFD6"/>
<reference evidence="2" key="2">
    <citation type="submission" date="2021-08" db="EMBL/GenBank/DDBJ databases">
        <authorList>
            <person name="Tani A."/>
            <person name="Ola A."/>
            <person name="Ogura Y."/>
            <person name="Katsura K."/>
            <person name="Hayashi T."/>
        </authorList>
    </citation>
    <scope>NUCLEOTIDE SEQUENCE</scope>
    <source>
        <strain evidence="2">NBRC 103626</strain>
    </source>
</reference>
<dbReference type="Proteomes" id="UP001055108">
    <property type="component" value="Unassembled WGS sequence"/>
</dbReference>
<dbReference type="RefSeq" id="WP_238306063.1">
    <property type="nucleotide sequence ID" value="NZ_BPQM01000122.1"/>
</dbReference>
<comment type="caution">
    <text evidence="2">The sequence shown here is derived from an EMBL/GenBank/DDBJ whole genome shotgun (WGS) entry which is preliminary data.</text>
</comment>
<accession>A0AA37MFD6</accession>
<evidence type="ECO:0000313" key="2">
    <source>
        <dbReference type="EMBL" id="GJD80969.1"/>
    </source>
</evidence>
<name>A0AA37MFD6_9HYPH</name>
<gene>
    <name evidence="2" type="ORF">NBEOAGPD_4214</name>
</gene>
<feature type="region of interest" description="Disordered" evidence="1">
    <location>
        <begin position="164"/>
        <end position="186"/>
    </location>
</feature>
<evidence type="ECO:0000313" key="3">
    <source>
        <dbReference type="Proteomes" id="UP001055108"/>
    </source>
</evidence>
<evidence type="ECO:0000256" key="1">
    <source>
        <dbReference type="SAM" id="MobiDB-lite"/>
    </source>
</evidence>
<protein>
    <submittedName>
        <fullName evidence="2">Uncharacterized protein</fullName>
    </submittedName>
</protein>
<dbReference type="EMBL" id="BPQM01000122">
    <property type="protein sequence ID" value="GJD80969.1"/>
    <property type="molecule type" value="Genomic_DNA"/>
</dbReference>
<sequence length="186" mass="20668">MNDEDPILPRCLCTFAQAAQDTALPEEVIRKAVENRELASVQASSGEIMLDERDVERWASWYWFVNAKPASSETLDIFIEAIRAIRAQRSEVLVFAEVLAGIQADAKSLNEALMKNERRLCEAAAQLKRLRAGQGDSRVAAKPSGSDEVAFAFEVDTDLRQHYRENSMPWPFDEPGAGSESHAPTS</sequence>
<proteinExistence type="predicted"/>
<organism evidence="2 3">
    <name type="scientific">Methylobacterium gregans</name>
    <dbReference type="NCBI Taxonomy" id="374424"/>
    <lineage>
        <taxon>Bacteria</taxon>
        <taxon>Pseudomonadati</taxon>
        <taxon>Pseudomonadota</taxon>
        <taxon>Alphaproteobacteria</taxon>
        <taxon>Hyphomicrobiales</taxon>
        <taxon>Methylobacteriaceae</taxon>
        <taxon>Methylobacterium</taxon>
    </lineage>
</organism>
<reference evidence="2" key="1">
    <citation type="journal article" date="2016" name="Front. Microbiol.">
        <title>Genome Sequence of the Piezophilic, Mesophilic Sulfate-Reducing Bacterium Desulfovibrio indicus J2T.</title>
        <authorList>
            <person name="Cao J."/>
            <person name="Maignien L."/>
            <person name="Shao Z."/>
            <person name="Alain K."/>
            <person name="Jebbar M."/>
        </authorList>
    </citation>
    <scope>NUCLEOTIDE SEQUENCE</scope>
    <source>
        <strain evidence="2">NBRC 103626</strain>
    </source>
</reference>
<keyword evidence="3" id="KW-1185">Reference proteome</keyword>